<keyword evidence="1" id="KW-1133">Transmembrane helix</keyword>
<evidence type="ECO:0000313" key="3">
    <source>
        <dbReference type="Proteomes" id="UP001303614"/>
    </source>
</evidence>
<evidence type="ECO:0000313" key="2">
    <source>
        <dbReference type="EMBL" id="MEA5123066.1"/>
    </source>
</evidence>
<keyword evidence="3" id="KW-1185">Reference proteome</keyword>
<feature type="transmembrane region" description="Helical" evidence="1">
    <location>
        <begin position="12"/>
        <end position="31"/>
    </location>
</feature>
<dbReference type="RefSeq" id="WP_153041947.1">
    <property type="nucleotide sequence ID" value="NZ_JAYFSN010000003.1"/>
</dbReference>
<name>A0ABU5PTY3_9XANT</name>
<evidence type="ECO:0008006" key="4">
    <source>
        <dbReference type="Google" id="ProtNLM"/>
    </source>
</evidence>
<organism evidence="2 3">
    <name type="scientific">Xanthomonas floridensis</name>
    <dbReference type="NCBI Taxonomy" id="1843580"/>
    <lineage>
        <taxon>Bacteria</taxon>
        <taxon>Pseudomonadati</taxon>
        <taxon>Pseudomonadota</taxon>
        <taxon>Gammaproteobacteria</taxon>
        <taxon>Lysobacterales</taxon>
        <taxon>Lysobacteraceae</taxon>
        <taxon>Xanthomonas</taxon>
    </lineage>
</organism>
<sequence length="348" mass="37471">MNALRESRYNYSSAALLGAALIGAAIYFYSISGATRDQKSMEERQLATHRTVTGGSIPALNSYRLGNSLRSGNFVADEPYEVPFSAENVVAHLNAFFDRFYAQPPMPQSEIDAFTAQLTRAIEASPETQKRVASFYAAIPGNQPMHRNMVRDMLAGSPVGRQMMLDEAKRVWSSKDTSLYQDMYETYYGFRGQASHAIISDAVARLNDTGLDKGTAIAALNLASTLEKDDTVEGGQLRKSATSQMDSLASGTGDRAVRAVAAQKLYQLSTPEHAADAAVGYIQKDSTNPLLLRLTLDAINSGDVELTPALRSTLSNAMTSASTDPAQRKHFSELVSGKSAGATSTGSQ</sequence>
<reference evidence="2 3" key="1">
    <citation type="submission" date="2023-12" db="EMBL/GenBank/DDBJ databases">
        <title>Genome sequencing of Xanthomonas floridensis.</title>
        <authorList>
            <person name="Greer S."/>
            <person name="Harrison J."/>
            <person name="Grant M."/>
            <person name="Vicente J."/>
            <person name="Studholme D."/>
        </authorList>
    </citation>
    <scope>NUCLEOTIDE SEQUENCE [LARGE SCALE GENOMIC DNA]</scope>
    <source>
        <strain evidence="2 3">WHRI 8848</strain>
    </source>
</reference>
<evidence type="ECO:0000256" key="1">
    <source>
        <dbReference type="SAM" id="Phobius"/>
    </source>
</evidence>
<dbReference type="EMBL" id="JAYFSO010000004">
    <property type="protein sequence ID" value="MEA5123066.1"/>
    <property type="molecule type" value="Genomic_DNA"/>
</dbReference>
<dbReference type="Proteomes" id="UP001303614">
    <property type="component" value="Unassembled WGS sequence"/>
</dbReference>
<keyword evidence="1" id="KW-0812">Transmembrane</keyword>
<accession>A0ABU5PTY3</accession>
<gene>
    <name evidence="2" type="ORF">VB146_04100</name>
</gene>
<protein>
    <recommendedName>
        <fullName evidence="4">HEAT repeat domain-containing protein</fullName>
    </recommendedName>
</protein>
<proteinExistence type="predicted"/>
<comment type="caution">
    <text evidence="2">The sequence shown here is derived from an EMBL/GenBank/DDBJ whole genome shotgun (WGS) entry which is preliminary data.</text>
</comment>
<keyword evidence="1" id="KW-0472">Membrane</keyword>